<dbReference type="PANTHER" id="PTHR34524:SF6">
    <property type="entry name" value="CALCYPHOSINE LIKE"/>
    <property type="match status" value="1"/>
</dbReference>
<organism evidence="5 6">
    <name type="scientific">Polarella glacialis</name>
    <name type="common">Dinoflagellate</name>
    <dbReference type="NCBI Taxonomy" id="89957"/>
    <lineage>
        <taxon>Eukaryota</taxon>
        <taxon>Sar</taxon>
        <taxon>Alveolata</taxon>
        <taxon>Dinophyceae</taxon>
        <taxon>Suessiales</taxon>
        <taxon>Suessiaceae</taxon>
        <taxon>Polarella</taxon>
    </lineage>
</organism>
<evidence type="ECO:0000256" key="2">
    <source>
        <dbReference type="ARBA" id="ARBA00022737"/>
    </source>
</evidence>
<dbReference type="Proteomes" id="UP000654075">
    <property type="component" value="Unassembled WGS sequence"/>
</dbReference>
<evidence type="ECO:0000256" key="4">
    <source>
        <dbReference type="SAM" id="MobiDB-lite"/>
    </source>
</evidence>
<dbReference type="InterPro" id="IPR011992">
    <property type="entry name" value="EF-hand-dom_pair"/>
</dbReference>
<reference evidence="5" key="1">
    <citation type="submission" date="2021-02" db="EMBL/GenBank/DDBJ databases">
        <authorList>
            <person name="Dougan E. K."/>
            <person name="Rhodes N."/>
            <person name="Thang M."/>
            <person name="Chan C."/>
        </authorList>
    </citation>
    <scope>NUCLEOTIDE SEQUENCE</scope>
</reference>
<evidence type="ECO:0000256" key="1">
    <source>
        <dbReference type="ARBA" id="ARBA00022723"/>
    </source>
</evidence>
<keyword evidence="2" id="KW-0677">Repeat</keyword>
<feature type="region of interest" description="Disordered" evidence="4">
    <location>
        <begin position="189"/>
        <end position="222"/>
    </location>
</feature>
<proteinExistence type="predicted"/>
<dbReference type="SUPFAM" id="SSF47473">
    <property type="entry name" value="EF-hand"/>
    <property type="match status" value="1"/>
</dbReference>
<keyword evidence="6" id="KW-1185">Reference proteome</keyword>
<dbReference type="OMA" id="VWKLEHA"/>
<evidence type="ECO:0000313" key="6">
    <source>
        <dbReference type="Proteomes" id="UP000654075"/>
    </source>
</evidence>
<gene>
    <name evidence="5" type="ORF">PGLA1383_LOCUS22173</name>
</gene>
<evidence type="ECO:0008006" key="7">
    <source>
        <dbReference type="Google" id="ProtNLM"/>
    </source>
</evidence>
<accession>A0A813ES73</accession>
<feature type="compositionally biased region" description="Low complexity" evidence="4">
    <location>
        <begin position="205"/>
        <end position="221"/>
    </location>
</feature>
<dbReference type="PANTHER" id="PTHR34524">
    <property type="entry name" value="CALCYPHOSIN"/>
    <property type="match status" value="1"/>
</dbReference>
<sequence length="556" mass="60783">MAPSSWSTSLQVDENNLQKYMCQKQHILTLQGAAVSLGHTLALMPTTNAADGLVHFGDSLMLRSACTHGLLNADAVAQVSVNSGLRSSASGLVVSTSATLSSCPRNVFTVSRVDDKDGFGDQTYVHYGQVIRLGTGAGLHDQPYYVWASASEGNEEQGGGSTGSARGVAEVCVYPRAASGSYWRVLRAETPPRRKVRPRAGTNHSSSSSAASADDNDAASNETRVSLGDAVRLESVAGGCDLQSDPTVIMTSYGNEWRVFAFKGALSLNTVPGIDEHRPEAGATNEWSFTNSDWADGMMEDVRKKAAARATVPPDDVADVSGDPAMHLIDPVYRAQQGLRDLEAEGLGAHRYSVIARVYPLLKGTGMHVVRKLRRMCRSTDVVGKGQLPLRTFQGLLSWVAVRLSEQELQQMKELFGVDAAGKQWRPGFYSTPQEEDSVVRIDYQRFFQLMGPAGMSTLRLETVRDAYTMLQDKALGRIVEVSHIRRLYRPESHPEVQTGSITEVEAQEDFLLQWDVESADGSISWNEFLDYYRDVSLATETDDIFVELVRSSWGL</sequence>
<dbReference type="Gene3D" id="1.10.238.10">
    <property type="entry name" value="EF-hand"/>
    <property type="match status" value="1"/>
</dbReference>
<dbReference type="EMBL" id="CAJNNV010015922">
    <property type="protein sequence ID" value="CAE8603977.1"/>
    <property type="molecule type" value="Genomic_DNA"/>
</dbReference>
<evidence type="ECO:0000313" key="5">
    <source>
        <dbReference type="EMBL" id="CAE8603977.1"/>
    </source>
</evidence>
<evidence type="ECO:0000256" key="3">
    <source>
        <dbReference type="ARBA" id="ARBA00022837"/>
    </source>
</evidence>
<dbReference type="AlphaFoldDB" id="A0A813ES73"/>
<dbReference type="InterPro" id="IPR051581">
    <property type="entry name" value="Ca-bind"/>
</dbReference>
<comment type="caution">
    <text evidence="5">The sequence shown here is derived from an EMBL/GenBank/DDBJ whole genome shotgun (WGS) entry which is preliminary data.</text>
</comment>
<name>A0A813ES73_POLGL</name>
<keyword evidence="3" id="KW-0106">Calcium</keyword>
<dbReference type="GO" id="GO:0046872">
    <property type="term" value="F:metal ion binding"/>
    <property type="evidence" value="ECO:0007669"/>
    <property type="project" value="UniProtKB-KW"/>
</dbReference>
<keyword evidence="1" id="KW-0479">Metal-binding</keyword>
<dbReference type="OrthoDB" id="444540at2759"/>
<protein>
    <recommendedName>
        <fullName evidence="7">EF-hand domain-containing protein</fullName>
    </recommendedName>
</protein>